<dbReference type="Pfam" id="PF11136">
    <property type="entry name" value="DUF2889"/>
    <property type="match status" value="1"/>
</dbReference>
<keyword evidence="2" id="KW-1185">Reference proteome</keyword>
<dbReference type="InterPro" id="IPR021312">
    <property type="entry name" value="DUF2889"/>
</dbReference>
<gene>
    <name evidence="1" type="ORF">HKX39_03780</name>
</gene>
<dbReference type="AlphaFoldDB" id="A0A849P4M3"/>
<dbReference type="RefSeq" id="WP_171679986.1">
    <property type="nucleotide sequence ID" value="NZ_JABGBN010000002.1"/>
</dbReference>
<evidence type="ECO:0000313" key="2">
    <source>
        <dbReference type="Proteomes" id="UP000537862"/>
    </source>
</evidence>
<reference evidence="1 2" key="1">
    <citation type="submission" date="2020-05" db="EMBL/GenBank/DDBJ databases">
        <authorList>
            <person name="Niu N."/>
        </authorList>
    </citation>
    <scope>NUCLEOTIDE SEQUENCE [LARGE SCALE GENOMIC DNA]</scope>
    <source>
        <strain evidence="1 2">3340-03</strain>
    </source>
</reference>
<protein>
    <submittedName>
        <fullName evidence="1">DUF2889 domain-containing protein</fullName>
    </submittedName>
</protein>
<dbReference type="EMBL" id="JABGBN010000002">
    <property type="protein sequence ID" value="NOL51294.1"/>
    <property type="molecule type" value="Genomic_DNA"/>
</dbReference>
<name>A0A849P4M3_9BURK</name>
<comment type="caution">
    <text evidence="1">The sequence shown here is derived from an EMBL/GenBank/DDBJ whole genome shotgun (WGS) entry which is preliminary data.</text>
</comment>
<sequence length="179" mass="20489">MSSIPARTPIHTRRIEMQTFLREDDKWDLEATLLDVKAYAFTKKNGTVVNPGDAIHDMKICLTVTEDGLIEDAKASYIAAPYNEVCFSIQEAYRQLIGLHLLRGFRQKVKEKFAKTEGCTHMSELVALLPTVFVQSLAKRRNKRNADLGRRPFQLEGCHALRLDSPAVQEFYPEWYKAD</sequence>
<accession>A0A849P4M3</accession>
<dbReference type="Proteomes" id="UP000537862">
    <property type="component" value="Unassembled WGS sequence"/>
</dbReference>
<organism evidence="1 2">
    <name type="scientific">Pelistega suis</name>
    <dbReference type="NCBI Taxonomy" id="1631957"/>
    <lineage>
        <taxon>Bacteria</taxon>
        <taxon>Pseudomonadati</taxon>
        <taxon>Pseudomonadota</taxon>
        <taxon>Betaproteobacteria</taxon>
        <taxon>Burkholderiales</taxon>
        <taxon>Alcaligenaceae</taxon>
        <taxon>Pelistega</taxon>
    </lineage>
</organism>
<evidence type="ECO:0000313" key="1">
    <source>
        <dbReference type="EMBL" id="NOL51294.1"/>
    </source>
</evidence>
<proteinExistence type="predicted"/>